<evidence type="ECO:0000256" key="1">
    <source>
        <dbReference type="ARBA" id="ARBA00022491"/>
    </source>
</evidence>
<dbReference type="InterPro" id="IPR046335">
    <property type="entry name" value="LacI/GalR-like_sensor"/>
</dbReference>
<dbReference type="SUPFAM" id="SSF53822">
    <property type="entry name" value="Periplasmic binding protein-like I"/>
    <property type="match status" value="1"/>
</dbReference>
<sequence length="424" mass="44946">MTSERKPGRRVRLADVAEEAGVAISTVSRALNNPDRVNIQTVEYVRAVAERLGYHTRRSAIGQADRAAGDAVLPAAAHDTASAYGRSPAAVQPQSDLAAQPNVAAVGIAPQPTVTQPGSPHTQRLRPLGPIAAGGLIPLIVKDTADGVSSQILKGAQVTAMESDSVVSVIETGSSPQRTCQMLDHLAGKVDGVILATDAPGTDFIRDYARRVPLVVLNRPVEGVTSVVPDPRIGVVRALNLLRRYHHTAVTYVSGPSASWANQSRWNCLHDIGQRMGFKVSRIGPVQATVEGGYQAAVALEDGRATAIVTYNDLIAAGIVLRLTADGVDVPGAMSVIGFDNTLIAPVVTPPITSIRIPRAQIGQAAVCRLLGRDVGSYRNPSDTQVMQWMVEHGVRCEEEGMPDVTLVDTSIIVRRSVGECRRA</sequence>
<dbReference type="AlphaFoldDB" id="A0A6I1GDB1"/>
<evidence type="ECO:0000259" key="5">
    <source>
        <dbReference type="PROSITE" id="PS50932"/>
    </source>
</evidence>
<name>A0A6I1GDB1_9BIFI</name>
<keyword evidence="3" id="KW-0238">DNA-binding</keyword>
<dbReference type="PANTHER" id="PTHR30146:SF148">
    <property type="entry name" value="HTH-TYPE TRANSCRIPTIONAL REPRESSOR PURR-RELATED"/>
    <property type="match status" value="1"/>
</dbReference>
<dbReference type="GO" id="GO:0003700">
    <property type="term" value="F:DNA-binding transcription factor activity"/>
    <property type="evidence" value="ECO:0007669"/>
    <property type="project" value="TreeGrafter"/>
</dbReference>
<organism evidence="6 7">
    <name type="scientific">Bifidobacterium leontopitheci</name>
    <dbReference type="NCBI Taxonomy" id="2650774"/>
    <lineage>
        <taxon>Bacteria</taxon>
        <taxon>Bacillati</taxon>
        <taxon>Actinomycetota</taxon>
        <taxon>Actinomycetes</taxon>
        <taxon>Bifidobacteriales</taxon>
        <taxon>Bifidobacteriaceae</taxon>
        <taxon>Bifidobacterium</taxon>
    </lineage>
</organism>
<evidence type="ECO:0000313" key="7">
    <source>
        <dbReference type="Proteomes" id="UP000441772"/>
    </source>
</evidence>
<dbReference type="Gene3D" id="1.10.260.40">
    <property type="entry name" value="lambda repressor-like DNA-binding domains"/>
    <property type="match status" value="1"/>
</dbReference>
<dbReference type="Proteomes" id="UP000441772">
    <property type="component" value="Unassembled WGS sequence"/>
</dbReference>
<evidence type="ECO:0000256" key="2">
    <source>
        <dbReference type="ARBA" id="ARBA00023015"/>
    </source>
</evidence>
<gene>
    <name evidence="6" type="ORF">F7D09_1826</name>
</gene>
<feature type="domain" description="HTH lacI-type" evidence="5">
    <location>
        <begin position="11"/>
        <end position="67"/>
    </location>
</feature>
<dbReference type="InterPro" id="IPR000843">
    <property type="entry name" value="HTH_LacI"/>
</dbReference>
<keyword evidence="7" id="KW-1185">Reference proteome</keyword>
<dbReference type="RefSeq" id="WP_193312429.1">
    <property type="nucleotide sequence ID" value="NZ_JBHSKZ010000012.1"/>
</dbReference>
<reference evidence="6 7" key="1">
    <citation type="submission" date="2019-09" db="EMBL/GenBank/DDBJ databases">
        <title>Characterization of the phylogenetic diversity of two novel species belonging to the genus Bifidobacterium: Bifidobacterium cebidarum sp. nov. and Bifidobacterium leontopitheci sp. nov.</title>
        <authorList>
            <person name="Lugli G.A."/>
            <person name="Duranti S."/>
            <person name="Milani C."/>
            <person name="Turroni F."/>
            <person name="Ventura M."/>
        </authorList>
    </citation>
    <scope>NUCLEOTIDE SEQUENCE [LARGE SCALE GENOMIC DNA]</scope>
    <source>
        <strain evidence="6 7">LMG 31471</strain>
    </source>
</reference>
<dbReference type="PANTHER" id="PTHR30146">
    <property type="entry name" value="LACI-RELATED TRANSCRIPTIONAL REPRESSOR"/>
    <property type="match status" value="1"/>
</dbReference>
<evidence type="ECO:0000313" key="6">
    <source>
        <dbReference type="EMBL" id="KAB7789653.1"/>
    </source>
</evidence>
<dbReference type="GO" id="GO:0000976">
    <property type="term" value="F:transcription cis-regulatory region binding"/>
    <property type="evidence" value="ECO:0007669"/>
    <property type="project" value="TreeGrafter"/>
</dbReference>
<evidence type="ECO:0000256" key="4">
    <source>
        <dbReference type="ARBA" id="ARBA00023163"/>
    </source>
</evidence>
<dbReference type="InterPro" id="IPR010982">
    <property type="entry name" value="Lambda_DNA-bd_dom_sf"/>
</dbReference>
<keyword evidence="4" id="KW-0804">Transcription</keyword>
<keyword evidence="1" id="KW-0678">Repressor</keyword>
<accession>A0A6I1GDB1</accession>
<dbReference type="Pfam" id="PF13377">
    <property type="entry name" value="Peripla_BP_3"/>
    <property type="match status" value="1"/>
</dbReference>
<dbReference type="SUPFAM" id="SSF47413">
    <property type="entry name" value="lambda repressor-like DNA-binding domains"/>
    <property type="match status" value="1"/>
</dbReference>
<protein>
    <submittedName>
        <fullName evidence="6">Periplasmic binding protein-like domain-containing protein</fullName>
    </submittedName>
</protein>
<dbReference type="CDD" id="cd06267">
    <property type="entry name" value="PBP1_LacI_sugar_binding-like"/>
    <property type="match status" value="1"/>
</dbReference>
<keyword evidence="2" id="KW-0805">Transcription regulation</keyword>
<comment type="caution">
    <text evidence="6">The sequence shown here is derived from an EMBL/GenBank/DDBJ whole genome shotgun (WGS) entry which is preliminary data.</text>
</comment>
<dbReference type="Gene3D" id="3.40.50.2300">
    <property type="match status" value="2"/>
</dbReference>
<dbReference type="EMBL" id="WBVT01000037">
    <property type="protein sequence ID" value="KAB7789653.1"/>
    <property type="molecule type" value="Genomic_DNA"/>
</dbReference>
<dbReference type="Pfam" id="PF00356">
    <property type="entry name" value="LacI"/>
    <property type="match status" value="1"/>
</dbReference>
<dbReference type="PROSITE" id="PS50932">
    <property type="entry name" value="HTH_LACI_2"/>
    <property type="match status" value="1"/>
</dbReference>
<dbReference type="CDD" id="cd01392">
    <property type="entry name" value="HTH_LacI"/>
    <property type="match status" value="1"/>
</dbReference>
<dbReference type="InterPro" id="IPR028082">
    <property type="entry name" value="Peripla_BP_I"/>
</dbReference>
<proteinExistence type="predicted"/>
<evidence type="ECO:0000256" key="3">
    <source>
        <dbReference type="ARBA" id="ARBA00023125"/>
    </source>
</evidence>
<dbReference type="SMART" id="SM00354">
    <property type="entry name" value="HTH_LACI"/>
    <property type="match status" value="1"/>
</dbReference>